<dbReference type="EMBL" id="CP039690">
    <property type="protein sequence ID" value="QCI64814.1"/>
    <property type="molecule type" value="Genomic_DNA"/>
</dbReference>
<accession>A0A4D7ATE5</accession>
<name>A0A4D7ATE5_9HYPH</name>
<protein>
    <submittedName>
        <fullName evidence="1">Uncharacterized protein</fullName>
    </submittedName>
</protein>
<dbReference type="AlphaFoldDB" id="A0A4D7ATE5"/>
<gene>
    <name evidence="1" type="ORF">E8M01_11615</name>
</gene>
<evidence type="ECO:0000313" key="2">
    <source>
        <dbReference type="Proteomes" id="UP000298781"/>
    </source>
</evidence>
<dbReference type="Proteomes" id="UP000298781">
    <property type="component" value="Chromosome"/>
</dbReference>
<dbReference type="RefSeq" id="WP_136960265.1">
    <property type="nucleotide sequence ID" value="NZ_CP039690.1"/>
</dbReference>
<evidence type="ECO:0000313" key="1">
    <source>
        <dbReference type="EMBL" id="QCI64814.1"/>
    </source>
</evidence>
<organism evidence="1 2">
    <name type="scientific">Phreatobacter stygius</name>
    <dbReference type="NCBI Taxonomy" id="1940610"/>
    <lineage>
        <taxon>Bacteria</taxon>
        <taxon>Pseudomonadati</taxon>
        <taxon>Pseudomonadota</taxon>
        <taxon>Alphaproteobacteria</taxon>
        <taxon>Hyphomicrobiales</taxon>
        <taxon>Phreatobacteraceae</taxon>
        <taxon>Phreatobacter</taxon>
    </lineage>
</organism>
<sequence length="99" mass="10777">MARARTKASAEDLLGEDWFRATNAARASERARFKVWLDAIRGKIRAALDDPSDPVARADLEASLDLAAATLARLDAQSETEANSRLHAVMSAIQRVTGR</sequence>
<proteinExistence type="predicted"/>
<reference evidence="1 2" key="1">
    <citation type="submission" date="2019-04" db="EMBL/GenBank/DDBJ databases">
        <title>Phreatobacter aquaticus sp. nov.</title>
        <authorList>
            <person name="Choi A."/>
        </authorList>
    </citation>
    <scope>NUCLEOTIDE SEQUENCE [LARGE SCALE GENOMIC DNA]</scope>
    <source>
        <strain evidence="1 2">KCTC 52518</strain>
    </source>
</reference>
<keyword evidence="2" id="KW-1185">Reference proteome</keyword>
<dbReference type="KEGG" id="pstg:E8M01_11615"/>